<dbReference type="OMA" id="MMDSHEA"/>
<name>G4ZGT7_PHYSP</name>
<organism evidence="2 3">
    <name type="scientific">Phytophthora sojae (strain P6497)</name>
    <name type="common">Soybean stem and root rot agent</name>
    <name type="synonym">Phytophthora megasperma f. sp. glycines</name>
    <dbReference type="NCBI Taxonomy" id="1094619"/>
    <lineage>
        <taxon>Eukaryota</taxon>
        <taxon>Sar</taxon>
        <taxon>Stramenopiles</taxon>
        <taxon>Oomycota</taxon>
        <taxon>Peronosporomycetes</taxon>
        <taxon>Peronosporales</taxon>
        <taxon>Peronosporaceae</taxon>
        <taxon>Phytophthora</taxon>
    </lineage>
</organism>
<gene>
    <name evidence="2" type="ORF">PHYSODRAFT_501373</name>
</gene>
<proteinExistence type="predicted"/>
<evidence type="ECO:0008006" key="4">
    <source>
        <dbReference type="Google" id="ProtNLM"/>
    </source>
</evidence>
<accession>G4ZGT7</accession>
<feature type="signal peptide" evidence="1">
    <location>
        <begin position="1"/>
        <end position="21"/>
    </location>
</feature>
<dbReference type="RefSeq" id="XP_009526644.1">
    <property type="nucleotide sequence ID" value="XM_009528349.1"/>
</dbReference>
<dbReference type="AlphaFoldDB" id="G4ZGT7"/>
<reference evidence="2 3" key="1">
    <citation type="journal article" date="2006" name="Science">
        <title>Phytophthora genome sequences uncover evolutionary origins and mechanisms of pathogenesis.</title>
        <authorList>
            <person name="Tyler B.M."/>
            <person name="Tripathy S."/>
            <person name="Zhang X."/>
            <person name="Dehal P."/>
            <person name="Jiang R.H."/>
            <person name="Aerts A."/>
            <person name="Arredondo F.D."/>
            <person name="Baxter L."/>
            <person name="Bensasson D."/>
            <person name="Beynon J.L."/>
            <person name="Chapman J."/>
            <person name="Damasceno C.M."/>
            <person name="Dorrance A.E."/>
            <person name="Dou D."/>
            <person name="Dickerman A.W."/>
            <person name="Dubchak I.L."/>
            <person name="Garbelotto M."/>
            <person name="Gijzen M."/>
            <person name="Gordon S.G."/>
            <person name="Govers F."/>
            <person name="Grunwald N.J."/>
            <person name="Huang W."/>
            <person name="Ivors K.L."/>
            <person name="Jones R.W."/>
            <person name="Kamoun S."/>
            <person name="Krampis K."/>
            <person name="Lamour K.H."/>
            <person name="Lee M.K."/>
            <person name="McDonald W.H."/>
            <person name="Medina M."/>
            <person name="Meijer H.J."/>
            <person name="Nordberg E.K."/>
            <person name="Maclean D.J."/>
            <person name="Ospina-Giraldo M.D."/>
            <person name="Morris P.F."/>
            <person name="Phuntumart V."/>
            <person name="Putnam N.H."/>
            <person name="Rash S."/>
            <person name="Rose J.K."/>
            <person name="Sakihama Y."/>
            <person name="Salamov A.A."/>
            <person name="Savidor A."/>
            <person name="Scheuring C.F."/>
            <person name="Smith B.M."/>
            <person name="Sobral B.W."/>
            <person name="Terry A."/>
            <person name="Torto-Alalibo T.A."/>
            <person name="Win J."/>
            <person name="Xu Z."/>
            <person name="Zhang H."/>
            <person name="Grigoriev I.V."/>
            <person name="Rokhsar D.S."/>
            <person name="Boore J.L."/>
        </authorList>
    </citation>
    <scope>NUCLEOTIDE SEQUENCE [LARGE SCALE GENOMIC DNA]</scope>
    <source>
        <strain evidence="2 3">P6497</strain>
    </source>
</reference>
<evidence type="ECO:0000313" key="2">
    <source>
        <dbReference type="EMBL" id="EGZ17586.1"/>
    </source>
</evidence>
<keyword evidence="1" id="KW-0732">Signal</keyword>
<keyword evidence="3" id="KW-1185">Reference proteome</keyword>
<sequence>MKMSIVAIALALVYFVSFVFAANQPPAVPTPAERMQLAKKIKEMVESNPGAVDPSFAALSTEDLFSMLSGLISNPSVISNVGGLIKAATSGDIGGVATSATGLLGAALPAAVSAFAPAAPAAAVPMAAAPAS</sequence>
<feature type="chain" id="PRO_5003472176" description="RxLR effector protein" evidence="1">
    <location>
        <begin position="22"/>
        <end position="132"/>
    </location>
</feature>
<dbReference type="GeneID" id="20657965"/>
<evidence type="ECO:0000313" key="3">
    <source>
        <dbReference type="Proteomes" id="UP000002640"/>
    </source>
</evidence>
<evidence type="ECO:0000256" key="1">
    <source>
        <dbReference type="SAM" id="SignalP"/>
    </source>
</evidence>
<dbReference type="InParanoid" id="G4ZGT7"/>
<dbReference type="SMR" id="G4ZGT7"/>
<dbReference type="KEGG" id="psoj:PHYSODRAFT_501373"/>
<dbReference type="Proteomes" id="UP000002640">
    <property type="component" value="Unassembled WGS sequence"/>
</dbReference>
<dbReference type="EMBL" id="JH159154">
    <property type="protein sequence ID" value="EGZ17586.1"/>
    <property type="molecule type" value="Genomic_DNA"/>
</dbReference>
<protein>
    <recommendedName>
        <fullName evidence="4">RxLR effector protein</fullName>
    </recommendedName>
</protein>